<dbReference type="Proteomes" id="UP000003793">
    <property type="component" value="Unassembled WGS sequence"/>
</dbReference>
<proteinExistence type="predicted"/>
<feature type="region of interest" description="Disordered" evidence="1">
    <location>
        <begin position="56"/>
        <end position="105"/>
    </location>
</feature>
<reference evidence="2 3" key="2">
    <citation type="submission" date="2009-03" db="EMBL/GenBank/DDBJ databases">
        <title>Draft genome sequence of Coprococcus comes (ATCC 27758).</title>
        <authorList>
            <person name="Sudarsanam P."/>
            <person name="Ley R."/>
            <person name="Guruge J."/>
            <person name="Turnbaugh P.J."/>
            <person name="Mahowald M."/>
            <person name="Liep D."/>
            <person name="Gordon J."/>
        </authorList>
    </citation>
    <scope>NUCLEOTIDE SEQUENCE [LARGE SCALE GENOMIC DNA]</scope>
    <source>
        <strain evidence="2 3">ATCC 27758</strain>
    </source>
</reference>
<feature type="compositionally biased region" description="Basic and acidic residues" evidence="1">
    <location>
        <begin position="95"/>
        <end position="105"/>
    </location>
</feature>
<dbReference type="HOGENOM" id="CLU_1346987_0_0_9"/>
<dbReference type="AlphaFoldDB" id="C0BCX3"/>
<evidence type="ECO:0000256" key="1">
    <source>
        <dbReference type="SAM" id="MobiDB-lite"/>
    </source>
</evidence>
<dbReference type="EMBL" id="ABVR01000042">
    <property type="protein sequence ID" value="EEG88924.1"/>
    <property type="molecule type" value="Genomic_DNA"/>
</dbReference>
<protein>
    <submittedName>
        <fullName evidence="2">Uncharacterized protein</fullName>
    </submittedName>
</protein>
<feature type="region of interest" description="Disordered" evidence="1">
    <location>
        <begin position="1"/>
        <end position="34"/>
    </location>
</feature>
<sequence>MSYMSPDVKNRSAVSGHPSYQNRPVPHNSLSGLHRKLRSEDGCAIADSNSSSLYQSCRSRLQKHERPQTSRAKTQLPPEDFHLQTRKPHQGPAEGRPRSHLQERQHHACRLPINRFLEFPRSFPKFPTPLVVSAFRQFKLHLPNGIERDRFTLIEPPVHQLTCVFQILNLVKRPQVSCVTAYTAILKNLVRIMVSDFSILDFP</sequence>
<name>C0BCX3_9FIRM</name>
<comment type="caution">
    <text evidence="2">The sequence shown here is derived from an EMBL/GenBank/DDBJ whole genome shotgun (WGS) entry which is preliminary data.</text>
</comment>
<gene>
    <name evidence="2" type="ORF">COPCOM_03014</name>
</gene>
<evidence type="ECO:0000313" key="2">
    <source>
        <dbReference type="EMBL" id="EEG88924.1"/>
    </source>
</evidence>
<accession>C0BCX3</accession>
<evidence type="ECO:0000313" key="3">
    <source>
        <dbReference type="Proteomes" id="UP000003793"/>
    </source>
</evidence>
<reference evidence="2 3" key="1">
    <citation type="submission" date="2009-02" db="EMBL/GenBank/DDBJ databases">
        <authorList>
            <person name="Fulton L."/>
            <person name="Clifton S."/>
            <person name="Fulton B."/>
            <person name="Xu J."/>
            <person name="Minx P."/>
            <person name="Pepin K.H."/>
            <person name="Johnson M."/>
            <person name="Bhonagiri V."/>
            <person name="Nash W.E."/>
            <person name="Mardis E.R."/>
            <person name="Wilson R.K."/>
        </authorList>
    </citation>
    <scope>NUCLEOTIDE SEQUENCE [LARGE SCALE GENOMIC DNA]</scope>
    <source>
        <strain evidence="2 3">ATCC 27758</strain>
    </source>
</reference>
<organism evidence="2 3">
    <name type="scientific">Coprococcus comes ATCC 27758</name>
    <dbReference type="NCBI Taxonomy" id="470146"/>
    <lineage>
        <taxon>Bacteria</taxon>
        <taxon>Bacillati</taxon>
        <taxon>Bacillota</taxon>
        <taxon>Clostridia</taxon>
        <taxon>Lachnospirales</taxon>
        <taxon>Lachnospiraceae</taxon>
        <taxon>Coprococcus</taxon>
    </lineage>
</organism>